<protein>
    <submittedName>
        <fullName evidence="2">Hemolysin-type calcium-binding region</fullName>
    </submittedName>
</protein>
<dbReference type="GO" id="GO:0005509">
    <property type="term" value="F:calcium ion binding"/>
    <property type="evidence" value="ECO:0007669"/>
    <property type="project" value="InterPro"/>
</dbReference>
<dbReference type="GO" id="GO:0007156">
    <property type="term" value="P:homophilic cell adhesion via plasma membrane adhesion molecules"/>
    <property type="evidence" value="ECO:0007669"/>
    <property type="project" value="InterPro"/>
</dbReference>
<dbReference type="STRING" id="1379903.ATO8_21286"/>
<dbReference type="InterPro" id="IPR002126">
    <property type="entry name" value="Cadherin-like_dom"/>
</dbReference>
<feature type="domain" description="Cadherin" evidence="1">
    <location>
        <begin position="1184"/>
        <end position="1275"/>
    </location>
</feature>
<evidence type="ECO:0000313" key="2">
    <source>
        <dbReference type="EMBL" id="ETW10618.1"/>
    </source>
</evidence>
<keyword evidence="3" id="KW-1185">Reference proteome</keyword>
<comment type="caution">
    <text evidence="2">The sequence shown here is derived from an EMBL/GenBank/DDBJ whole genome shotgun (WGS) entry which is preliminary data.</text>
</comment>
<feature type="domain" description="Cadherin" evidence="1">
    <location>
        <begin position="839"/>
        <end position="946"/>
    </location>
</feature>
<dbReference type="PROSITE" id="PS50268">
    <property type="entry name" value="CADHERIN_2"/>
    <property type="match status" value="3"/>
</dbReference>
<dbReference type="EMBL" id="AQQW01000038">
    <property type="protein sequence ID" value="ETW10618.1"/>
    <property type="molecule type" value="Genomic_DNA"/>
</dbReference>
<dbReference type="CDD" id="cd11304">
    <property type="entry name" value="Cadherin_repeat"/>
    <property type="match status" value="2"/>
</dbReference>
<dbReference type="eggNOG" id="COG3210">
    <property type="taxonomic scope" value="Bacteria"/>
</dbReference>
<feature type="non-terminal residue" evidence="2">
    <location>
        <position position="1288"/>
    </location>
</feature>
<dbReference type="Gene3D" id="2.60.40.60">
    <property type="entry name" value="Cadherins"/>
    <property type="match status" value="2"/>
</dbReference>
<gene>
    <name evidence="2" type="ORF">ATO8_21286</name>
</gene>
<feature type="domain" description="Cadherin" evidence="1">
    <location>
        <begin position="1070"/>
        <end position="1172"/>
    </location>
</feature>
<accession>W4HDX6</accession>
<proteinExistence type="predicted"/>
<dbReference type="RefSeq" id="WP_420864598.1">
    <property type="nucleotide sequence ID" value="NZ_AQQW01000038.1"/>
</dbReference>
<sequence length="1288" mass="127297">STATVTFSGATLSTANMQTLIDGVSYQNTSDDPDTSNRVVTLTSLTDSGSNAGSNDNTAALAIASTVTVAAINDEPTLTATGSDPTFTEGGAAASLFSGTSASTVESGQTLSGFTLTVTNVADGASEILNADGTAVTLTNGTSGTTSTNSISYSVSVSGSTATVTFSGATLSTANMQTLIDGVSYQNTSNDPDTANRVVTLTSLTDSGSNTGSNDNVASLSVATTVAVSAVNDAPVVGNLDGDGDTSIVAGGGQQALTDASDVTVSDVDSSDFNGGVLRIVQTSGTENGSWGLDGVTATSGGDGGIAAGETISVGGVTIGTVDATSDGQGGSGLNIALGAGAIAARIETLFRALTISAPSGLGDRTFSYTLSDGDGSANGGDQDTSGSFTVNVTPNPPVLGGLDGDSVGTPNGVAVAVDAGGNSTVTDADNADFDGGTLTVTRTSTLAGDFSVTGSGSTGVASGSISPAGADGILSGGDSIWVDGIAIGTVNAVSDGQGSNDLVLTLGSLATPARVQQVLRALEFSSSEGGAHGFEITLNDGSAAGATSAPASVTVTVEAAPENTVPGTQTAVDGLGRGVFGLSVADADSATVTTTLSVADGTGVFETGASGAAVVTGSGTATLTVTGTLADVNTTLGNVGYTPTRGTTGLQTVTVTTTDGTNTDIDTFAVDVSTRPILTDLDGDTLTYTEGDGFVAIDTGAAAAVIDPDSASFDGGLVAVTFVDDATASEAIGLLAPVSLPDGAIGGGRVLVDGTEIGTLLAGATGLAGTDLVIEFGPGATPALVSTLLGAIAYANTAEDITGTRRIVVELSDGDAGTANLPVVEVELVPVNDAPSVALTNLVTALPEDTDTTTRIKVADIVVTDDALGTETLSLAGADAGLFEIDGTALYLRAGAALNHESGPRLEIDVLVDDATVGTSPDDKAAFGLDITDVDEAPILQGPVVDDVVESLPEDTDTTSAIRLGTLVVSDDALGTRTVAVTGADADLITFDPLQPAGTWGPGFPDALVGLDLYEVAYYLAPGAALDFETQAELSFSFTVDDPALGGTPDDSIDITVAIADVNEAPSVALANMVTSLPENTDTTSRLKIADIVVTDDALGTEALALTGADADIFEIDGTALYLRAGTTLDFETLDQLDVTVTVDDANLGDGAEDSAGLSLGVTDVNEAPSVALANVVTSLPEDTDTTSRVRVADIMVTDDALGIEVLALTGADAALFEIDGTALYLRAGTTLDFETLDQLDVTVTVDDPTLGDGAEDSAVLSIGVTDVNEAPTVALANVVTSLPENT</sequence>
<organism evidence="2 3">
    <name type="scientific">Roseivivax marinus</name>
    <dbReference type="NCBI Taxonomy" id="1379903"/>
    <lineage>
        <taxon>Bacteria</taxon>
        <taxon>Pseudomonadati</taxon>
        <taxon>Pseudomonadota</taxon>
        <taxon>Alphaproteobacteria</taxon>
        <taxon>Rhodobacterales</taxon>
        <taxon>Roseobacteraceae</taxon>
        <taxon>Roseivivax</taxon>
    </lineage>
</organism>
<feature type="non-terminal residue" evidence="2">
    <location>
        <position position="1"/>
    </location>
</feature>
<dbReference type="eggNOG" id="COG5295">
    <property type="taxonomic scope" value="Bacteria"/>
</dbReference>
<reference evidence="2 3" key="1">
    <citation type="journal article" date="2014" name="Antonie Van Leeuwenhoek">
        <title>Roseivivax atlanticus sp. nov., isolated from surface seawater of the Atlantic Ocean.</title>
        <authorList>
            <person name="Li G."/>
            <person name="Lai Q."/>
            <person name="Liu X."/>
            <person name="Sun F."/>
            <person name="Shao Z."/>
        </authorList>
    </citation>
    <scope>NUCLEOTIDE SEQUENCE [LARGE SCALE GENOMIC DNA]</scope>
    <source>
        <strain evidence="2 3">22II-s10s</strain>
    </source>
</reference>
<evidence type="ECO:0000259" key="1">
    <source>
        <dbReference type="PROSITE" id="PS50268"/>
    </source>
</evidence>
<dbReference type="eggNOG" id="COG3386">
    <property type="taxonomic scope" value="Bacteria"/>
</dbReference>
<name>W4HDX6_9RHOB</name>
<dbReference type="GO" id="GO:0016020">
    <property type="term" value="C:membrane"/>
    <property type="evidence" value="ECO:0007669"/>
    <property type="project" value="InterPro"/>
</dbReference>
<dbReference type="Proteomes" id="UP000019063">
    <property type="component" value="Unassembled WGS sequence"/>
</dbReference>
<evidence type="ECO:0000313" key="3">
    <source>
        <dbReference type="Proteomes" id="UP000019063"/>
    </source>
</evidence>